<name>A0AAW1A9B1_9HYME</name>
<dbReference type="Proteomes" id="UP001432146">
    <property type="component" value="Unassembled WGS sequence"/>
</dbReference>
<accession>A0AAW1A9B1</accession>
<sequence>MISKLLLILILIDIANCDKYIKKNRALNSALKDTADFFGRLKSDYGIKFRTIKIRNHRVVCVLHVEILFLASKGLNNDKLTDINTKVAEYIKNTSRTISSRRKRELRENPVKGVSVLNGFHDVNEFSFVDARDVSFFSLQYGLETVWFAAVLDVSRVSLHRIKNGVLHNVDYHPVRNGQQMMVNSCPYQALLIIQHQDGFLILSFSEVQDSLRLVQSLELDGISHLAIWNGMSLLHLATASSSNVSIYTWLGDYFDSMQVINVGTEKLIPFQSKGFMYLAVTGPSTLIFKYSMRSNKFVVVQKLPSSRDVSYFQLAEGHFMEHYLTLSTETSAVVYKEIRSRFVPFQRISAGEFVVPIISRRAIVLLTLRNSTVVSYQYNGWRFIELDAKLPGISQFRQVTLYDKELLLMRSINNNWTLKQPLWIGEKSYKNLQEEIRLWNIDTKDRIQKAMKEIPKSRDSVKILRGHIDQLRTHNINGQNSQQLKDAYKQYKKLISKFQAQKVAIRNKLRPKNMTISSLHGKTVQVKCKQKCKVNRLNVTGYVSRLPLLIMSMKMNRTLGPGELNIKKLKNWRCPVLSLPIEEVTVSGSINGITLKYLQENALKVTGDQEVSGKHSFDAVKAANVSMPLNIATYLTNQDVVIEKIKVKQLTLTTGGILLPLNGSFSTITGSIKTPKLKIKNLVDLKGKIEGKWKPRLSRTIFINEPMTLNNNISLENVKIDNLISTNLIASKTGSIKSTLSNAISLQDNVPVSLILSNEKMKWSNITLHGFQRWVTANFHNVSVISGKKHFLQNVEITKSSYDTVKFSKNQNSFLNDLKLCATSVIAPEVRTSLLTADIITAKKLNSPRIFGKVNDDYFIDDSTIVSKPVLSGKFYYRNFTAKDVFTTQLGNLNLTELKNLVNLWAVPNILNTSIEAKVLRANTLRSPVTFYIELPKIIRNVVLEQNVHVDYINNIDVINFLDNAIKLDDMKSLQNITFRNGFSTNRIYASDLPFHLIDTEKDLNLHKKRISGDIETSAINLPYSFKITENETPVDVFIKGSARFSLEPTITNVNDIALEKLLSEVWLTTNTTTLSGTNLHFKNIVINGNVTLNNMMSTLNVETWRDISKRVLSKTKSQEISHPAFLGDVEVPFIMGSNVSRLKSSVPDLNDVFENSLLKNKDQRVKAKWTFDTLKITGNLNGMRTINKLDLKKDVMRHDSRENTVVGKKTIMRLFAENLNGYNFDKWAANALTKSRKHVNIEGRKTFSTATFNDVKVSGTVMGNIIEEALTKSTNQTIYGQKRIQGSINASELIVNGLINDVNLTQLIDQQLKKNKPLQTIRTRTVFQNSLHVRGNLTVRGTYDAAEMKNFYTSYSNVLPVAERMERSLEAAEEIRTALQNRAVYISKLEVIKDTVGALNESATVQTVQCKLANFSSRCINNSALNTTQLTQQTNNSNFILLKSIVMDEEEFIVLVKFDSVSIFSFNEFSFNRVKSDLVHSKELYIPRIMEAFVQSRTHALWIVLRLDTQTLVLRYQPWDDLQEYVLPATDVFEMIVSPNDQLLLLLSDGVWDLEGLSSPRNIIEIPFKEKVETFVDGHNFYIKCTSKNNTTLMKARYIRN</sequence>
<evidence type="ECO:0000313" key="3">
    <source>
        <dbReference type="Proteomes" id="UP001432146"/>
    </source>
</evidence>
<keyword evidence="3" id="KW-1185">Reference proteome</keyword>
<organism evidence="2 3">
    <name type="scientific">Tetragonisca angustula</name>
    <dbReference type="NCBI Taxonomy" id="166442"/>
    <lineage>
        <taxon>Eukaryota</taxon>
        <taxon>Metazoa</taxon>
        <taxon>Ecdysozoa</taxon>
        <taxon>Arthropoda</taxon>
        <taxon>Hexapoda</taxon>
        <taxon>Insecta</taxon>
        <taxon>Pterygota</taxon>
        <taxon>Neoptera</taxon>
        <taxon>Endopterygota</taxon>
        <taxon>Hymenoptera</taxon>
        <taxon>Apocrita</taxon>
        <taxon>Aculeata</taxon>
        <taxon>Apoidea</taxon>
        <taxon>Anthophila</taxon>
        <taxon>Apidae</taxon>
        <taxon>Tetragonisca</taxon>
    </lineage>
</organism>
<feature type="signal peptide" evidence="1">
    <location>
        <begin position="1"/>
        <end position="17"/>
    </location>
</feature>
<comment type="caution">
    <text evidence="2">The sequence shown here is derived from an EMBL/GenBank/DDBJ whole genome shotgun (WGS) entry which is preliminary data.</text>
</comment>
<reference evidence="2 3" key="1">
    <citation type="submission" date="2024-05" db="EMBL/GenBank/DDBJ databases">
        <title>The nuclear and mitochondrial genome assemblies of Tetragonisca angustula (Apidae: Meliponini), a tiny yet remarkable pollinator in the Neotropics.</title>
        <authorList>
            <person name="Ferrari R."/>
            <person name="Ricardo P.C."/>
            <person name="Dias F.C."/>
            <person name="Araujo N.S."/>
            <person name="Soares D.O."/>
            <person name="Zhou Q.-S."/>
            <person name="Zhu C.-D."/>
            <person name="Coutinho L."/>
            <person name="Airas M.C."/>
            <person name="Batista T.M."/>
        </authorList>
    </citation>
    <scope>NUCLEOTIDE SEQUENCE [LARGE SCALE GENOMIC DNA]</scope>
    <source>
        <strain evidence="2">ASF017062</strain>
        <tissue evidence="2">Abdomen</tissue>
    </source>
</reference>
<proteinExistence type="predicted"/>
<evidence type="ECO:0008006" key="4">
    <source>
        <dbReference type="Google" id="ProtNLM"/>
    </source>
</evidence>
<evidence type="ECO:0000256" key="1">
    <source>
        <dbReference type="SAM" id="SignalP"/>
    </source>
</evidence>
<evidence type="ECO:0000313" key="2">
    <source>
        <dbReference type="EMBL" id="KAK9305651.1"/>
    </source>
</evidence>
<gene>
    <name evidence="2" type="ORF">QLX08_003423</name>
</gene>
<keyword evidence="1" id="KW-0732">Signal</keyword>
<protein>
    <recommendedName>
        <fullName evidence="4">Closca</fullName>
    </recommendedName>
</protein>
<dbReference type="EMBL" id="JAWNGG020000049">
    <property type="protein sequence ID" value="KAK9305651.1"/>
    <property type="molecule type" value="Genomic_DNA"/>
</dbReference>
<feature type="chain" id="PRO_5043486205" description="Closca" evidence="1">
    <location>
        <begin position="18"/>
        <end position="1603"/>
    </location>
</feature>